<reference evidence="3 4" key="1">
    <citation type="submission" date="2019-03" db="EMBL/GenBank/DDBJ databases">
        <authorList>
            <person name="Sebastian G."/>
            <person name="Baumann P."/>
            <person name="Ruckert C."/>
            <person name="Kalinowski J."/>
            <person name="Nebel B."/>
            <person name="Takors R."/>
            <person name="Blombach B."/>
        </authorList>
    </citation>
    <scope>NUCLEOTIDE SEQUENCE [LARGE SCALE GENOMIC DNA]</scope>
    <source>
        <strain evidence="3 4">DSM 1084</strain>
    </source>
</reference>
<dbReference type="Gene3D" id="1.10.443.10">
    <property type="entry name" value="Intergrase catalytic core"/>
    <property type="match status" value="1"/>
</dbReference>
<feature type="region of interest" description="Disordered" evidence="2">
    <location>
        <begin position="1"/>
        <end position="34"/>
    </location>
</feature>
<dbReference type="GO" id="GO:0015074">
    <property type="term" value="P:DNA integration"/>
    <property type="evidence" value="ECO:0007669"/>
    <property type="project" value="InterPro"/>
</dbReference>
<sequence>MTASTAVPNEPARDGGRDLSPVSNDEGSAFEGFEPDEGAIESALEVRRILSVTEISLGAKLIMAHSHQPTEDLALYYILFAIGARPLEIARLEVQDYLEASGDVSRISFIRPEVAINGRTRPLYFLSARLDEVMADYLGNRGRRGDRIGGDSYYRGLDPRCPLFLSPSGQGFAITSYEEKGQRRFLCRGIQEAYRKLLRYAGFSGLTALAARQTLADRLYSRGADEAQVGLLLGIADRSAVRERFPRRQPTLEELTKDLI</sequence>
<organism evidence="3 4">
    <name type="scientific">Hydrogenophaga pseudoflava</name>
    <name type="common">Pseudomonas carboxydoflava</name>
    <dbReference type="NCBI Taxonomy" id="47421"/>
    <lineage>
        <taxon>Bacteria</taxon>
        <taxon>Pseudomonadati</taxon>
        <taxon>Pseudomonadota</taxon>
        <taxon>Betaproteobacteria</taxon>
        <taxon>Burkholderiales</taxon>
        <taxon>Comamonadaceae</taxon>
        <taxon>Hydrogenophaga</taxon>
    </lineage>
</organism>
<evidence type="ECO:0000313" key="4">
    <source>
        <dbReference type="Proteomes" id="UP000293912"/>
    </source>
</evidence>
<evidence type="ECO:0000256" key="2">
    <source>
        <dbReference type="SAM" id="MobiDB-lite"/>
    </source>
</evidence>
<dbReference type="AlphaFoldDB" id="A0A4P6X1V0"/>
<dbReference type="InterPro" id="IPR011010">
    <property type="entry name" value="DNA_brk_join_enz"/>
</dbReference>
<dbReference type="KEGG" id="hpse:HPF_12620"/>
<dbReference type="Proteomes" id="UP000293912">
    <property type="component" value="Chromosome"/>
</dbReference>
<keyword evidence="4" id="KW-1185">Reference proteome</keyword>
<evidence type="ECO:0000313" key="3">
    <source>
        <dbReference type="EMBL" id="QBM28536.1"/>
    </source>
</evidence>
<dbReference type="SUPFAM" id="SSF56349">
    <property type="entry name" value="DNA breaking-rejoining enzymes"/>
    <property type="match status" value="1"/>
</dbReference>
<accession>A0A4P6X1V0</accession>
<gene>
    <name evidence="3" type="ORF">HPF_12620</name>
</gene>
<keyword evidence="1" id="KW-0233">DNA recombination</keyword>
<dbReference type="GO" id="GO:0006310">
    <property type="term" value="P:DNA recombination"/>
    <property type="evidence" value="ECO:0007669"/>
    <property type="project" value="UniProtKB-KW"/>
</dbReference>
<dbReference type="GO" id="GO:0003677">
    <property type="term" value="F:DNA binding"/>
    <property type="evidence" value="ECO:0007669"/>
    <property type="project" value="InterPro"/>
</dbReference>
<dbReference type="InterPro" id="IPR013762">
    <property type="entry name" value="Integrase-like_cat_sf"/>
</dbReference>
<evidence type="ECO:0000256" key="1">
    <source>
        <dbReference type="ARBA" id="ARBA00023172"/>
    </source>
</evidence>
<protein>
    <recommendedName>
        <fullName evidence="5">Phage integrase family protein</fullName>
    </recommendedName>
</protein>
<dbReference type="EMBL" id="CP037867">
    <property type="protein sequence ID" value="QBM28536.1"/>
    <property type="molecule type" value="Genomic_DNA"/>
</dbReference>
<dbReference type="RefSeq" id="WP_243721573.1">
    <property type="nucleotide sequence ID" value="NZ_CP037867.1"/>
</dbReference>
<proteinExistence type="predicted"/>
<name>A0A4P6X1V0_HYDPS</name>
<evidence type="ECO:0008006" key="5">
    <source>
        <dbReference type="Google" id="ProtNLM"/>
    </source>
</evidence>